<sequence length="171" mass="19170">MPQKAGGRCLPVKRINSEGKPQIKYLSPQCKNLQSCQGLDWDSDQSTNPCNPDWRHLYTFVANAGARCSQDDAPRMMLLAYASYCQPSSKAQDGLLLYCTYILHDAVRHARDFWQNFPGQMRWYWYVGHTAVGLIASGTEVLDREHATLRHPASDATLSGPIGTGNELPFH</sequence>
<evidence type="ECO:0000313" key="2">
    <source>
        <dbReference type="Proteomes" id="UP000799428"/>
    </source>
</evidence>
<reference evidence="1" key="1">
    <citation type="journal article" date="2020" name="Stud. Mycol.">
        <title>101 Dothideomycetes genomes: a test case for predicting lifestyles and emergence of pathogens.</title>
        <authorList>
            <person name="Haridas S."/>
            <person name="Albert R."/>
            <person name="Binder M."/>
            <person name="Bloem J."/>
            <person name="Labutti K."/>
            <person name="Salamov A."/>
            <person name="Andreopoulos B."/>
            <person name="Baker S."/>
            <person name="Barry K."/>
            <person name="Bills G."/>
            <person name="Bluhm B."/>
            <person name="Cannon C."/>
            <person name="Castanera R."/>
            <person name="Culley D."/>
            <person name="Daum C."/>
            <person name="Ezra D."/>
            <person name="Gonzalez J."/>
            <person name="Henrissat B."/>
            <person name="Kuo A."/>
            <person name="Liang C."/>
            <person name="Lipzen A."/>
            <person name="Lutzoni F."/>
            <person name="Magnuson J."/>
            <person name="Mondo S."/>
            <person name="Nolan M."/>
            <person name="Ohm R."/>
            <person name="Pangilinan J."/>
            <person name="Park H.-J."/>
            <person name="Ramirez L."/>
            <person name="Alfaro M."/>
            <person name="Sun H."/>
            <person name="Tritt A."/>
            <person name="Yoshinaga Y."/>
            <person name="Zwiers L.-H."/>
            <person name="Turgeon B."/>
            <person name="Goodwin S."/>
            <person name="Spatafora J."/>
            <person name="Crous P."/>
            <person name="Grigoriev I."/>
        </authorList>
    </citation>
    <scope>NUCLEOTIDE SEQUENCE</scope>
    <source>
        <strain evidence="1">CBS 279.74</strain>
    </source>
</reference>
<protein>
    <submittedName>
        <fullName evidence="1">Uncharacterized protein</fullName>
    </submittedName>
</protein>
<name>A0A6G1KQ26_9PLEO</name>
<dbReference type="EMBL" id="MU005764">
    <property type="protein sequence ID" value="KAF2714427.1"/>
    <property type="molecule type" value="Genomic_DNA"/>
</dbReference>
<organism evidence="1 2">
    <name type="scientific">Pleomassaria siparia CBS 279.74</name>
    <dbReference type="NCBI Taxonomy" id="1314801"/>
    <lineage>
        <taxon>Eukaryota</taxon>
        <taxon>Fungi</taxon>
        <taxon>Dikarya</taxon>
        <taxon>Ascomycota</taxon>
        <taxon>Pezizomycotina</taxon>
        <taxon>Dothideomycetes</taxon>
        <taxon>Pleosporomycetidae</taxon>
        <taxon>Pleosporales</taxon>
        <taxon>Pleomassariaceae</taxon>
        <taxon>Pleomassaria</taxon>
    </lineage>
</organism>
<dbReference type="Proteomes" id="UP000799428">
    <property type="component" value="Unassembled WGS sequence"/>
</dbReference>
<proteinExistence type="predicted"/>
<gene>
    <name evidence="1" type="ORF">K504DRAFT_3111</name>
</gene>
<dbReference type="AlphaFoldDB" id="A0A6G1KQ26"/>
<accession>A0A6G1KQ26</accession>
<keyword evidence="2" id="KW-1185">Reference proteome</keyword>
<evidence type="ECO:0000313" key="1">
    <source>
        <dbReference type="EMBL" id="KAF2714427.1"/>
    </source>
</evidence>